<proteinExistence type="inferred from homology"/>
<dbReference type="PANTHER" id="PTHR30478">
    <property type="entry name" value="DNA POLYMERASE III SUBUNIT BETA"/>
    <property type="match status" value="1"/>
</dbReference>
<dbReference type="EMBL" id="BMXE01000004">
    <property type="protein sequence ID" value="GHB33961.1"/>
    <property type="molecule type" value="Genomic_DNA"/>
</dbReference>
<comment type="similarity">
    <text evidence="2">Belongs to the beta sliding clamp family.</text>
</comment>
<evidence type="ECO:0000313" key="16">
    <source>
        <dbReference type="Proteomes" id="UP000637980"/>
    </source>
</evidence>
<evidence type="ECO:0000256" key="11">
    <source>
        <dbReference type="ARBA" id="ARBA00033276"/>
    </source>
</evidence>
<dbReference type="CDD" id="cd00140">
    <property type="entry name" value="beta_clamp"/>
    <property type="match status" value="1"/>
</dbReference>
<keyword evidence="5" id="KW-0808">Transferase</keyword>
<keyword evidence="9" id="KW-0238">DNA-binding</keyword>
<evidence type="ECO:0000256" key="4">
    <source>
        <dbReference type="ARBA" id="ARBA00022490"/>
    </source>
</evidence>
<comment type="caution">
    <text evidence="15">The sequence shown here is derived from an EMBL/GenBank/DDBJ whole genome shotgun (WGS) entry which is preliminary data.</text>
</comment>
<dbReference type="Gene3D" id="3.10.150.10">
    <property type="entry name" value="DNA Polymerase III, subunit A, domain 2"/>
    <property type="match status" value="1"/>
</dbReference>
<feature type="domain" description="DNA polymerase III beta sliding clamp central" evidence="13">
    <location>
        <begin position="140"/>
        <end position="255"/>
    </location>
</feature>
<reference evidence="16" key="1">
    <citation type="journal article" date="2019" name="Int. J. Syst. Evol. Microbiol.">
        <title>The Global Catalogue of Microorganisms (GCM) 10K type strain sequencing project: providing services to taxonomists for standard genome sequencing and annotation.</title>
        <authorList>
            <consortium name="The Broad Institute Genomics Platform"/>
            <consortium name="The Broad Institute Genome Sequencing Center for Infectious Disease"/>
            <person name="Wu L."/>
            <person name="Ma J."/>
        </authorList>
    </citation>
    <scope>NUCLEOTIDE SEQUENCE [LARGE SCALE GENOMIC DNA]</scope>
    <source>
        <strain evidence="16">KCTC 12861</strain>
    </source>
</reference>
<dbReference type="InterPro" id="IPR022634">
    <property type="entry name" value="DNA_polIII_beta_N"/>
</dbReference>
<dbReference type="RefSeq" id="WP_189437007.1">
    <property type="nucleotide sequence ID" value="NZ_BMXE01000004.1"/>
</dbReference>
<evidence type="ECO:0000256" key="1">
    <source>
        <dbReference type="ARBA" id="ARBA00004496"/>
    </source>
</evidence>
<dbReference type="Pfam" id="PF02768">
    <property type="entry name" value="DNA_pol3_beta_3"/>
    <property type="match status" value="1"/>
</dbReference>
<keyword evidence="4" id="KW-0963">Cytoplasm</keyword>
<evidence type="ECO:0000259" key="14">
    <source>
        <dbReference type="Pfam" id="PF02768"/>
    </source>
</evidence>
<dbReference type="Proteomes" id="UP000637980">
    <property type="component" value="Unassembled WGS sequence"/>
</dbReference>
<evidence type="ECO:0000256" key="8">
    <source>
        <dbReference type="ARBA" id="ARBA00022932"/>
    </source>
</evidence>
<dbReference type="SUPFAM" id="SSF55979">
    <property type="entry name" value="DNA clamp"/>
    <property type="match status" value="3"/>
</dbReference>
<dbReference type="InterPro" id="IPR046938">
    <property type="entry name" value="DNA_clamp_sf"/>
</dbReference>
<sequence>MSALPQATISATDFSAAIKNCFNIAPRRSSIAVLTGVAICGNDNGELTFTSTDLDQVSTSIIKPTGDNVVANFSALVSVEKIKKVLDKAKTGAQVEISSGNDNLHLSCGRLSLTFPMLADVSEFPDSYLTDDKDVKRFELSSAELKDILSKTLMSVGSEPTRYYLQGVYMHTTETKKLVFVSTDGHRLTKYPTDHEIADLPGVIIPTSAVKEMVRRLKDKNCPDTVTLEVSERQINFVLGQDKLRAKVVDGTFPDYERVVPSFSMGSHQAIELDAKNTIDAIASVTCVADKKGRAIKLYQEDGAYWVSCQGEGGTAKHKLEATGDELEFAIGFNNSYLTDILKDAGPEATIYLSGSGDPAVIQTADTYGLTYMLMPMRP</sequence>
<evidence type="ECO:0000256" key="3">
    <source>
        <dbReference type="ARBA" id="ARBA00021035"/>
    </source>
</evidence>
<evidence type="ECO:0000256" key="6">
    <source>
        <dbReference type="ARBA" id="ARBA00022695"/>
    </source>
</evidence>
<keyword evidence="6" id="KW-0548">Nucleotidyltransferase</keyword>
<feature type="domain" description="DNA polymerase III beta sliding clamp C-terminal" evidence="14">
    <location>
        <begin position="268"/>
        <end position="378"/>
    </location>
</feature>
<dbReference type="InterPro" id="IPR001001">
    <property type="entry name" value="DNA_polIII_beta"/>
</dbReference>
<dbReference type="Pfam" id="PF02767">
    <property type="entry name" value="DNA_pol3_beta_2"/>
    <property type="match status" value="1"/>
</dbReference>
<keyword evidence="7" id="KW-0235">DNA replication</keyword>
<accession>A0ABQ3ED87</accession>
<evidence type="ECO:0000256" key="5">
    <source>
        <dbReference type="ARBA" id="ARBA00022679"/>
    </source>
</evidence>
<evidence type="ECO:0000259" key="13">
    <source>
        <dbReference type="Pfam" id="PF02767"/>
    </source>
</evidence>
<organism evidence="15 16">
    <name type="scientific">Pseudovibrio japonicus</name>
    <dbReference type="NCBI Taxonomy" id="366534"/>
    <lineage>
        <taxon>Bacteria</taxon>
        <taxon>Pseudomonadati</taxon>
        <taxon>Pseudomonadota</taxon>
        <taxon>Alphaproteobacteria</taxon>
        <taxon>Hyphomicrobiales</taxon>
        <taxon>Stappiaceae</taxon>
        <taxon>Pseudovibrio</taxon>
    </lineage>
</organism>
<evidence type="ECO:0000256" key="7">
    <source>
        <dbReference type="ARBA" id="ARBA00022705"/>
    </source>
</evidence>
<keyword evidence="8" id="KW-0239">DNA-directed DNA polymerase</keyword>
<feature type="domain" description="DNA polymerase III beta sliding clamp N-terminal" evidence="12">
    <location>
        <begin position="8"/>
        <end position="125"/>
    </location>
</feature>
<dbReference type="Pfam" id="PF00712">
    <property type="entry name" value="DNA_pol3_beta"/>
    <property type="match status" value="1"/>
</dbReference>
<evidence type="ECO:0000256" key="9">
    <source>
        <dbReference type="ARBA" id="ARBA00023125"/>
    </source>
</evidence>
<comment type="subcellular location">
    <subcellularLocation>
        <location evidence="1">Cytoplasm</location>
    </subcellularLocation>
</comment>
<protein>
    <recommendedName>
        <fullName evidence="3">Beta sliding clamp</fullName>
    </recommendedName>
    <alternativeName>
        <fullName evidence="11">Beta-clamp processivity factor</fullName>
    </alternativeName>
    <alternativeName>
        <fullName evidence="10">DNA polymerase III beta sliding clamp subunit</fullName>
    </alternativeName>
</protein>
<dbReference type="InterPro" id="IPR022637">
    <property type="entry name" value="DNA_polIII_beta_cen"/>
</dbReference>
<evidence type="ECO:0000259" key="12">
    <source>
        <dbReference type="Pfam" id="PF00712"/>
    </source>
</evidence>
<gene>
    <name evidence="15" type="ORF">GCM10007094_23640</name>
</gene>
<evidence type="ECO:0000256" key="10">
    <source>
        <dbReference type="ARBA" id="ARBA00030988"/>
    </source>
</evidence>
<name>A0ABQ3ED87_9HYPH</name>
<dbReference type="Gene3D" id="3.70.10.10">
    <property type="match status" value="1"/>
</dbReference>
<evidence type="ECO:0000256" key="2">
    <source>
        <dbReference type="ARBA" id="ARBA00010752"/>
    </source>
</evidence>
<dbReference type="NCBIfam" id="TIGR00663">
    <property type="entry name" value="dnan"/>
    <property type="match status" value="1"/>
</dbReference>
<keyword evidence="16" id="KW-1185">Reference proteome</keyword>
<evidence type="ECO:0000313" key="15">
    <source>
        <dbReference type="EMBL" id="GHB33961.1"/>
    </source>
</evidence>
<dbReference type="PANTHER" id="PTHR30478:SF0">
    <property type="entry name" value="BETA SLIDING CLAMP"/>
    <property type="match status" value="1"/>
</dbReference>
<dbReference type="SMART" id="SM00480">
    <property type="entry name" value="POL3Bc"/>
    <property type="match status" value="1"/>
</dbReference>
<dbReference type="InterPro" id="IPR022635">
    <property type="entry name" value="DNA_polIII_beta_C"/>
</dbReference>